<evidence type="ECO:0008006" key="3">
    <source>
        <dbReference type="Google" id="ProtNLM"/>
    </source>
</evidence>
<evidence type="ECO:0000313" key="2">
    <source>
        <dbReference type="Proteomes" id="UP000272924"/>
    </source>
</evidence>
<accession>A0A3S9MS31</accession>
<protein>
    <recommendedName>
        <fullName evidence="3">Phage protein</fullName>
    </recommendedName>
</protein>
<keyword evidence="2" id="KW-1185">Reference proteome</keyword>
<dbReference type="Proteomes" id="UP000272924">
    <property type="component" value="Chromosome"/>
</dbReference>
<organism evidence="1 2">
    <name type="scientific">Streptococcus periodonticum</name>
    <dbReference type="NCBI Taxonomy" id="2490633"/>
    <lineage>
        <taxon>Bacteria</taxon>
        <taxon>Bacillati</taxon>
        <taxon>Bacillota</taxon>
        <taxon>Bacilli</taxon>
        <taxon>Lactobacillales</taxon>
        <taxon>Streptococcaceae</taxon>
        <taxon>Streptococcus</taxon>
    </lineage>
</organism>
<dbReference type="KEGG" id="spei:EHW89_05610"/>
<name>A0A3S9MS31_9STRE</name>
<sequence>MENKELLPDLSQITEPFDLAAALTYMRENGEFIRCKSEGEDFYMYREVQKRPVIKGGRRQFIEVETVGALTQWGATVPTMNLSELFHKNFYIMQFDEKGNPDWSEPHRKENAS</sequence>
<dbReference type="RefSeq" id="WP_126467186.1">
    <property type="nucleotide sequence ID" value="NZ_CP034543.1"/>
</dbReference>
<evidence type="ECO:0000313" key="1">
    <source>
        <dbReference type="EMBL" id="AZQ41960.1"/>
    </source>
</evidence>
<dbReference type="EMBL" id="CP034543">
    <property type="protein sequence ID" value="AZQ41960.1"/>
    <property type="molecule type" value="Genomic_DNA"/>
</dbReference>
<proteinExistence type="predicted"/>
<gene>
    <name evidence="1" type="ORF">EHW89_05610</name>
</gene>
<reference evidence="2" key="1">
    <citation type="submission" date="2018-12" db="EMBL/GenBank/DDBJ databases">
        <title>Genome sequencing of Streptococcus sp. KCOM 2412 (= ChDC F135).</title>
        <authorList>
            <person name="Kook J.-K."/>
            <person name="Park S.-N."/>
            <person name="Lim Y.K."/>
        </authorList>
    </citation>
    <scope>NUCLEOTIDE SEQUENCE [LARGE SCALE GENOMIC DNA]</scope>
    <source>
        <strain evidence="2">KCOM 2412</strain>
    </source>
</reference>
<dbReference type="AlphaFoldDB" id="A0A3S9MS31"/>